<evidence type="ECO:0000313" key="2">
    <source>
        <dbReference type="Proteomes" id="UP000027265"/>
    </source>
</evidence>
<name>A0A067PRV5_9AGAM</name>
<evidence type="ECO:0000313" key="1">
    <source>
        <dbReference type="EMBL" id="KDQ53061.1"/>
    </source>
</evidence>
<dbReference type="EMBL" id="KL197736">
    <property type="protein sequence ID" value="KDQ53061.1"/>
    <property type="molecule type" value="Genomic_DNA"/>
</dbReference>
<dbReference type="Proteomes" id="UP000027265">
    <property type="component" value="Unassembled WGS sequence"/>
</dbReference>
<keyword evidence="2" id="KW-1185">Reference proteome</keyword>
<reference evidence="2" key="1">
    <citation type="journal article" date="2014" name="Proc. Natl. Acad. Sci. U.S.A.">
        <title>Extensive sampling of basidiomycete genomes demonstrates inadequacy of the white-rot/brown-rot paradigm for wood decay fungi.</title>
        <authorList>
            <person name="Riley R."/>
            <person name="Salamov A.A."/>
            <person name="Brown D.W."/>
            <person name="Nagy L.G."/>
            <person name="Floudas D."/>
            <person name="Held B.W."/>
            <person name="Levasseur A."/>
            <person name="Lombard V."/>
            <person name="Morin E."/>
            <person name="Otillar R."/>
            <person name="Lindquist E.A."/>
            <person name="Sun H."/>
            <person name="LaButti K.M."/>
            <person name="Schmutz J."/>
            <person name="Jabbour D."/>
            <person name="Luo H."/>
            <person name="Baker S.E."/>
            <person name="Pisabarro A.G."/>
            <person name="Walton J.D."/>
            <person name="Blanchette R.A."/>
            <person name="Henrissat B."/>
            <person name="Martin F."/>
            <person name="Cullen D."/>
            <person name="Hibbett D.S."/>
            <person name="Grigoriev I.V."/>
        </authorList>
    </citation>
    <scope>NUCLEOTIDE SEQUENCE [LARGE SCALE GENOMIC DNA]</scope>
    <source>
        <strain evidence="2">MUCL 33604</strain>
    </source>
</reference>
<dbReference type="InParanoid" id="A0A067PRV5"/>
<accession>A0A067PRV5</accession>
<gene>
    <name evidence="1" type="ORF">JAAARDRAFT_444071</name>
</gene>
<organism evidence="1 2">
    <name type="scientific">Jaapia argillacea MUCL 33604</name>
    <dbReference type="NCBI Taxonomy" id="933084"/>
    <lineage>
        <taxon>Eukaryota</taxon>
        <taxon>Fungi</taxon>
        <taxon>Dikarya</taxon>
        <taxon>Basidiomycota</taxon>
        <taxon>Agaricomycotina</taxon>
        <taxon>Agaricomycetes</taxon>
        <taxon>Agaricomycetidae</taxon>
        <taxon>Jaapiales</taxon>
        <taxon>Jaapiaceae</taxon>
        <taxon>Jaapia</taxon>
    </lineage>
</organism>
<dbReference type="HOGENOM" id="CLU_1602979_0_0_1"/>
<dbReference type="AlphaFoldDB" id="A0A067PRV5"/>
<proteinExistence type="predicted"/>
<sequence>MTCPARQRSGRAGAPFLTLGEVADSQSGMSVLLIVAFRLIQHCFPSIGFRQYQAVHTPLSTSNFTPHPSSTARSDVALSLTQLFAWVVSSRRQSSCLILTIGGGRLACLGSISSVGSIDGPEPDVANVRILIHSPRLCSFVGDPVLWQTDNFHSCFGGSRRITERF</sequence>
<protein>
    <submittedName>
        <fullName evidence="1">Uncharacterized protein</fullName>
    </submittedName>
</protein>